<name>A0A9X8MCD8_9PSED</name>
<keyword evidence="3" id="KW-0132">Cell division</keyword>
<dbReference type="Gene3D" id="3.40.50.300">
    <property type="entry name" value="P-loop containing nucleotide triphosphate hydrolases"/>
    <property type="match status" value="1"/>
</dbReference>
<proteinExistence type="predicted"/>
<evidence type="ECO:0000256" key="2">
    <source>
        <dbReference type="ARBA" id="ARBA00022840"/>
    </source>
</evidence>
<comment type="caution">
    <text evidence="3">The sequence shown here is derived from an EMBL/GenBank/DDBJ whole genome shotgun (WGS) entry which is preliminary data.</text>
</comment>
<dbReference type="GO" id="GO:0016887">
    <property type="term" value="F:ATP hydrolysis activity"/>
    <property type="evidence" value="ECO:0007669"/>
    <property type="project" value="InterPro"/>
</dbReference>
<reference evidence="3 4" key="1">
    <citation type="submission" date="2016-10" db="EMBL/GenBank/DDBJ databases">
        <authorList>
            <person name="Varghese N."/>
            <person name="Submissions S."/>
        </authorList>
    </citation>
    <scope>NUCLEOTIDE SEQUENCE [LARGE SCALE GENOMIC DNA]</scope>
    <source>
        <strain evidence="3 4">LMG 21974</strain>
    </source>
</reference>
<evidence type="ECO:0000313" key="4">
    <source>
        <dbReference type="Proteomes" id="UP000183210"/>
    </source>
</evidence>
<dbReference type="Proteomes" id="UP000183210">
    <property type="component" value="Unassembled WGS sequence"/>
</dbReference>
<evidence type="ECO:0000313" key="3">
    <source>
        <dbReference type="EMBL" id="SEQ43383.1"/>
    </source>
</evidence>
<dbReference type="GO" id="GO:0051301">
    <property type="term" value="P:cell division"/>
    <property type="evidence" value="ECO:0007669"/>
    <property type="project" value="UniProtKB-KW"/>
</dbReference>
<dbReference type="Pfam" id="PF03969">
    <property type="entry name" value="AFG1_ATPase"/>
    <property type="match status" value="1"/>
</dbReference>
<dbReference type="RefSeq" id="WP_074825084.1">
    <property type="nucleotide sequence ID" value="NZ_FOEV01000005.1"/>
</dbReference>
<dbReference type="PANTHER" id="PTHR12169:SF6">
    <property type="entry name" value="AFG1-LIKE ATPASE"/>
    <property type="match status" value="1"/>
</dbReference>
<dbReference type="SUPFAM" id="SSF52540">
    <property type="entry name" value="P-loop containing nucleoside triphosphate hydrolases"/>
    <property type="match status" value="1"/>
</dbReference>
<organism evidence="3 4">
    <name type="scientific">Pseudomonas lutea</name>
    <dbReference type="NCBI Taxonomy" id="243924"/>
    <lineage>
        <taxon>Bacteria</taxon>
        <taxon>Pseudomonadati</taxon>
        <taxon>Pseudomonadota</taxon>
        <taxon>Gammaproteobacteria</taxon>
        <taxon>Pseudomonadales</taxon>
        <taxon>Pseudomonadaceae</taxon>
        <taxon>Pseudomonas</taxon>
    </lineage>
</organism>
<sequence>MATSEPLNAGELIRQHFAAELAARHYQADAAQEAALVHLADWLDRFLADRKSWFKKPSAGVYIWGDVGRGKSFVMDAFYTAVPITEKRRVHFHSFLQELQRRMRDYAGQADPLAQVAREIAREVRLLCFDEFHVHDIGDAMLLGRMLKVLVDEGVGLVMTSNYKPEGLCPNPLYRERFKPIIALIEKRFDVLAINGKVDYRQRSDEQTLWGYYLWPESAGGVKRLQTLLDLSAAATTDATLDVNHHPLSVRAYEGERIWLDFADLCEQPHSTLDYLWIVEHFSHVGVSGLDCLARQSDAVRQRFLNLVDIAYDRGVTLILSSEVPMDELAGDATVDFARTLSRLRQLGVERLQ</sequence>
<dbReference type="InterPro" id="IPR005654">
    <property type="entry name" value="ATPase_AFG1-like"/>
</dbReference>
<dbReference type="NCBIfam" id="NF040713">
    <property type="entry name" value="ZapE"/>
    <property type="match status" value="1"/>
</dbReference>
<accession>A0A9X8MCD8</accession>
<keyword evidence="1" id="KW-0547">Nucleotide-binding</keyword>
<protein>
    <submittedName>
        <fullName evidence="3">Cell division protein ZapE</fullName>
    </submittedName>
</protein>
<evidence type="ECO:0000256" key="1">
    <source>
        <dbReference type="ARBA" id="ARBA00022741"/>
    </source>
</evidence>
<gene>
    <name evidence="3" type="ORF">SAMN05216409_105394</name>
</gene>
<dbReference type="InterPro" id="IPR027417">
    <property type="entry name" value="P-loop_NTPase"/>
</dbReference>
<dbReference type="GeneID" id="300268491"/>
<dbReference type="PANTHER" id="PTHR12169">
    <property type="entry name" value="ATPASE N2B"/>
    <property type="match status" value="1"/>
</dbReference>
<keyword evidence="2" id="KW-0067">ATP-binding</keyword>
<dbReference type="AlphaFoldDB" id="A0A9X8MCD8"/>
<dbReference type="GO" id="GO:0005737">
    <property type="term" value="C:cytoplasm"/>
    <property type="evidence" value="ECO:0007669"/>
    <property type="project" value="TreeGrafter"/>
</dbReference>
<dbReference type="GO" id="GO:0005524">
    <property type="term" value="F:ATP binding"/>
    <property type="evidence" value="ECO:0007669"/>
    <property type="project" value="UniProtKB-KW"/>
</dbReference>
<dbReference type="GO" id="GO:0032153">
    <property type="term" value="C:cell division site"/>
    <property type="evidence" value="ECO:0007669"/>
    <property type="project" value="TreeGrafter"/>
</dbReference>
<dbReference type="EMBL" id="FOEV01000005">
    <property type="protein sequence ID" value="SEQ43383.1"/>
    <property type="molecule type" value="Genomic_DNA"/>
</dbReference>
<keyword evidence="3" id="KW-0131">Cell cycle</keyword>